<accession>A0A6I6JH43</accession>
<evidence type="ECO:0000259" key="2">
    <source>
        <dbReference type="PROSITE" id="PS51186"/>
    </source>
</evidence>
<dbReference type="GO" id="GO:0008080">
    <property type="term" value="F:N-acetyltransferase activity"/>
    <property type="evidence" value="ECO:0007669"/>
    <property type="project" value="InterPro"/>
</dbReference>
<dbReference type="AlphaFoldDB" id="A0A6I6JH43"/>
<dbReference type="PANTHER" id="PTHR13947">
    <property type="entry name" value="GNAT FAMILY N-ACETYLTRANSFERASE"/>
    <property type="match status" value="1"/>
</dbReference>
<dbReference type="EMBL" id="CP046400">
    <property type="protein sequence ID" value="QGY39397.1"/>
    <property type="molecule type" value="Genomic_DNA"/>
</dbReference>
<name>A0A6I6JH43_9BACT</name>
<protein>
    <submittedName>
        <fullName evidence="3">GNAT family N-acetyltransferase</fullName>
    </submittedName>
</protein>
<keyword evidence="1 3" id="KW-0808">Transferase</keyword>
<dbReference type="InterPro" id="IPR016181">
    <property type="entry name" value="Acyl_CoA_acyltransferase"/>
</dbReference>
<dbReference type="InterPro" id="IPR000182">
    <property type="entry name" value="GNAT_dom"/>
</dbReference>
<sequence length="161" mass="18416">MNGLTLHHNEEGATEAVILHHEAYYRDRWGFDCRFAEQVGQELGEYLGRFDPALDSYWWAEMDGQFAGAVYVDGTQTLGEARLRWFIVPEGFQGAGLGAALLATALEFCRTRRFSTVYLWTFAGLDAARKLYERNGFVLCEERPHEGWGPKVTAQKFEWKP</sequence>
<dbReference type="RefSeq" id="WP_158946623.1">
    <property type="nucleotide sequence ID" value="NZ_CP046400.1"/>
</dbReference>
<reference evidence="3 4" key="1">
    <citation type="submission" date="2019-11" db="EMBL/GenBank/DDBJ databases">
        <authorList>
            <person name="Zheng R.K."/>
            <person name="Sun C.M."/>
        </authorList>
    </citation>
    <scope>NUCLEOTIDE SEQUENCE [LARGE SCALE GENOMIC DNA]</scope>
    <source>
        <strain evidence="3 4">SRB007</strain>
    </source>
</reference>
<evidence type="ECO:0000256" key="1">
    <source>
        <dbReference type="ARBA" id="ARBA00022679"/>
    </source>
</evidence>
<gene>
    <name evidence="3" type="ORF">GM415_04430</name>
</gene>
<keyword evidence="4" id="KW-1185">Reference proteome</keyword>
<dbReference type="Gene3D" id="3.40.630.30">
    <property type="match status" value="1"/>
</dbReference>
<dbReference type="Proteomes" id="UP000428328">
    <property type="component" value="Chromosome"/>
</dbReference>
<evidence type="ECO:0000313" key="4">
    <source>
        <dbReference type="Proteomes" id="UP000428328"/>
    </source>
</evidence>
<dbReference type="InterPro" id="IPR050769">
    <property type="entry name" value="NAT_camello-type"/>
</dbReference>
<dbReference type="PROSITE" id="PS51186">
    <property type="entry name" value="GNAT"/>
    <property type="match status" value="1"/>
</dbReference>
<evidence type="ECO:0000313" key="3">
    <source>
        <dbReference type="EMBL" id="QGY39397.1"/>
    </source>
</evidence>
<dbReference type="SUPFAM" id="SSF55729">
    <property type="entry name" value="Acyl-CoA N-acyltransferases (Nat)"/>
    <property type="match status" value="1"/>
</dbReference>
<dbReference type="Pfam" id="PF00583">
    <property type="entry name" value="Acetyltransf_1"/>
    <property type="match status" value="1"/>
</dbReference>
<proteinExistence type="predicted"/>
<dbReference type="KEGG" id="psel:GM415_04430"/>
<organism evidence="3 4">
    <name type="scientific">Pseudodesulfovibrio cashew</name>
    <dbReference type="NCBI Taxonomy" id="2678688"/>
    <lineage>
        <taxon>Bacteria</taxon>
        <taxon>Pseudomonadati</taxon>
        <taxon>Thermodesulfobacteriota</taxon>
        <taxon>Desulfovibrionia</taxon>
        <taxon>Desulfovibrionales</taxon>
        <taxon>Desulfovibrionaceae</taxon>
    </lineage>
</organism>
<dbReference type="PANTHER" id="PTHR13947:SF37">
    <property type="entry name" value="LD18367P"/>
    <property type="match status" value="1"/>
</dbReference>
<feature type="domain" description="N-acetyltransferase" evidence="2">
    <location>
        <begin position="4"/>
        <end position="161"/>
    </location>
</feature>